<dbReference type="KEGG" id="nhy:JQS43_23730"/>
<dbReference type="InterPro" id="IPR026881">
    <property type="entry name" value="WYL_dom"/>
</dbReference>
<keyword evidence="5" id="KW-1185">Reference proteome</keyword>
<evidence type="ECO:0000313" key="5">
    <source>
        <dbReference type="Proteomes" id="UP000662857"/>
    </source>
</evidence>
<sequence length="814" mass="84895">MASTFTDLVRGQSDEALAELLRARPDLIVPLPGDLSGLAARAQSRLSVTRALDQLNQFQLEILDGIRLTRDPTGHSSLDQVLAITAGAPGRADVPRVEAGQVRAAVRQLRQLLLVYGTDEALQVVAAVDEVLGPHPAGLGRPAAELSEACAALVGDPARLRRTLLSAPPAARAVLERLAVGPPVGATTDEPAADSPVAWLVSRGMLIATAPGAVELPRELGMLLRRDTGPLGELHPTPPGATSSGESAPDQPPAPDPAAADTAGAGAAMELVQRTDAMLTALGNEPATVLRSGGMGVRDLRRLARTVGVGEQLAALLLEVADAAGLIGEAEPERRGRAGARSEPAQEATFRPAAAYDNWAGASLAGRWHTLAKAWLLMTRQPGLVGQRDARDRLIGALATEVTRSGAPATRRTVLGVLATAPAGVAPSADEVLALVAWRAPRWSAGREPTARQVLAEAATLGLTGRGALTSYGAALLAEAHQPPEPEDDPLGVRAAGAADGLPGSAARLAELLPEPVAEVLVQADLSVVVPGPPEPLLAAELELVTEPESAGGGSVHRVTRESVRRALDAGYTAEDLHSLFKRRSRTAVPQGLSYLIDDVARAHGGLRIGTATAYLRSDDETLVAQVLADRRLAEVGLRRLAPTVLICASASRNRLLATLREAGYAPVPEDPSGAMVLVKPRTRRAPARSARATAPADPFAPLRMAAPRLLGIVEDLRRAETHHRARRRPGPGAANGAPVGGAQAHTEAMAILQQAVRDKTPVRVGYVDGHGSRTSRLVRPVSIGAGYLRAEDERSDTLHTFALHRITGATIEG</sequence>
<dbReference type="GO" id="GO:0004386">
    <property type="term" value="F:helicase activity"/>
    <property type="evidence" value="ECO:0007669"/>
    <property type="project" value="UniProtKB-KW"/>
</dbReference>
<keyword evidence="4" id="KW-0347">Helicase</keyword>
<feature type="domain" description="Helicase XPB/Ssl2 N-terminal" evidence="3">
    <location>
        <begin position="520"/>
        <end position="642"/>
    </location>
</feature>
<dbReference type="EMBL" id="CP070499">
    <property type="protein sequence ID" value="QSB14459.1"/>
    <property type="molecule type" value="Genomic_DNA"/>
</dbReference>
<evidence type="ECO:0000259" key="3">
    <source>
        <dbReference type="Pfam" id="PF13625"/>
    </source>
</evidence>
<organism evidence="4 5">
    <name type="scientific">Natronosporangium hydrolyticum</name>
    <dbReference type="NCBI Taxonomy" id="2811111"/>
    <lineage>
        <taxon>Bacteria</taxon>
        <taxon>Bacillati</taxon>
        <taxon>Actinomycetota</taxon>
        <taxon>Actinomycetes</taxon>
        <taxon>Micromonosporales</taxon>
        <taxon>Micromonosporaceae</taxon>
        <taxon>Natronosporangium</taxon>
    </lineage>
</organism>
<evidence type="ECO:0000256" key="1">
    <source>
        <dbReference type="SAM" id="MobiDB-lite"/>
    </source>
</evidence>
<dbReference type="Pfam" id="PF13625">
    <property type="entry name" value="Helicase_C_3"/>
    <property type="match status" value="1"/>
</dbReference>
<keyword evidence="4" id="KW-0067">ATP-binding</keyword>
<evidence type="ECO:0000259" key="2">
    <source>
        <dbReference type="Pfam" id="PF13280"/>
    </source>
</evidence>
<dbReference type="Pfam" id="PF13280">
    <property type="entry name" value="WYL"/>
    <property type="match status" value="1"/>
</dbReference>
<dbReference type="InterPro" id="IPR032830">
    <property type="entry name" value="XPB/Ssl2_N"/>
</dbReference>
<name>A0A895YG47_9ACTN</name>
<dbReference type="RefSeq" id="WP_239676595.1">
    <property type="nucleotide sequence ID" value="NZ_CP070499.1"/>
</dbReference>
<dbReference type="PROSITE" id="PS52050">
    <property type="entry name" value="WYL"/>
    <property type="match status" value="1"/>
</dbReference>
<dbReference type="AlphaFoldDB" id="A0A895YG47"/>
<accession>A0A895YG47</accession>
<gene>
    <name evidence="4" type="ORF">JQS43_23730</name>
</gene>
<feature type="domain" description="WYL" evidence="2">
    <location>
        <begin position="749"/>
        <end position="811"/>
    </location>
</feature>
<dbReference type="Proteomes" id="UP000662857">
    <property type="component" value="Chromosome"/>
</dbReference>
<protein>
    <submittedName>
        <fullName evidence="4">Helicase C-terminal domain-containing protein</fullName>
    </submittedName>
</protein>
<proteinExistence type="predicted"/>
<feature type="region of interest" description="Disordered" evidence="1">
    <location>
        <begin position="228"/>
        <end position="264"/>
    </location>
</feature>
<feature type="compositionally biased region" description="Low complexity" evidence="1">
    <location>
        <begin position="731"/>
        <end position="743"/>
    </location>
</feature>
<evidence type="ECO:0000313" key="4">
    <source>
        <dbReference type="EMBL" id="QSB14459.1"/>
    </source>
</evidence>
<reference evidence="4" key="1">
    <citation type="submission" date="2021-02" db="EMBL/GenBank/DDBJ databases">
        <title>Natrosporangium hydrolyticum gen. nov., sp. nov, a haloalkaliphilic actinobacterium from a soda solonchak soil.</title>
        <authorList>
            <person name="Sorokin D.Y."/>
            <person name="Khijniak T.V."/>
            <person name="Zakharycheva A.P."/>
            <person name="Boueva O.V."/>
            <person name="Ariskina E.V."/>
            <person name="Hahnke R.L."/>
            <person name="Bunk B."/>
            <person name="Sproer C."/>
            <person name="Schumann P."/>
            <person name="Evtushenko L.I."/>
            <person name="Kublanov I.V."/>
        </authorList>
    </citation>
    <scope>NUCLEOTIDE SEQUENCE</scope>
    <source>
        <strain evidence="4">DSM 106523</strain>
    </source>
</reference>
<keyword evidence="4" id="KW-0547">Nucleotide-binding</keyword>
<feature type="region of interest" description="Disordered" evidence="1">
    <location>
        <begin position="722"/>
        <end position="743"/>
    </location>
</feature>
<keyword evidence="4" id="KW-0378">Hydrolase</keyword>